<accession>A0A382M7X4</accession>
<evidence type="ECO:0000313" key="2">
    <source>
        <dbReference type="EMBL" id="SVC45104.1"/>
    </source>
</evidence>
<feature type="transmembrane region" description="Helical" evidence="1">
    <location>
        <begin position="7"/>
        <end position="31"/>
    </location>
</feature>
<reference evidence="2" key="1">
    <citation type="submission" date="2018-05" db="EMBL/GenBank/DDBJ databases">
        <authorList>
            <person name="Lanie J.A."/>
            <person name="Ng W.-L."/>
            <person name="Kazmierczak K.M."/>
            <person name="Andrzejewski T.M."/>
            <person name="Davidsen T.M."/>
            <person name="Wayne K.J."/>
            <person name="Tettelin H."/>
            <person name="Glass J.I."/>
            <person name="Rusch D."/>
            <person name="Podicherti R."/>
            <person name="Tsui H.-C.T."/>
            <person name="Winkler M.E."/>
        </authorList>
    </citation>
    <scope>NUCLEOTIDE SEQUENCE</scope>
</reference>
<keyword evidence="1" id="KW-0472">Membrane</keyword>
<sequence length="61" mass="6605">MALISAGVYPLLQLCISLIGVTGWGVVGMIWHDRALIFINSVAVFIYTTGILKLLITSEVI</sequence>
<keyword evidence="1" id="KW-0812">Transmembrane</keyword>
<evidence type="ECO:0000256" key="1">
    <source>
        <dbReference type="SAM" id="Phobius"/>
    </source>
</evidence>
<dbReference type="InterPro" id="IPR046682">
    <property type="entry name" value="DUF6552"/>
</dbReference>
<dbReference type="AlphaFoldDB" id="A0A382M7X4"/>
<gene>
    <name evidence="2" type="ORF">METZ01_LOCUS297958</name>
</gene>
<keyword evidence="1" id="KW-1133">Transmembrane helix</keyword>
<name>A0A382M7X4_9ZZZZ</name>
<organism evidence="2">
    <name type="scientific">marine metagenome</name>
    <dbReference type="NCBI Taxonomy" id="408172"/>
    <lineage>
        <taxon>unclassified sequences</taxon>
        <taxon>metagenomes</taxon>
        <taxon>ecological metagenomes</taxon>
    </lineage>
</organism>
<dbReference type="Pfam" id="PF20189">
    <property type="entry name" value="DUF6552"/>
    <property type="match status" value="1"/>
</dbReference>
<feature type="transmembrane region" description="Helical" evidence="1">
    <location>
        <begin position="37"/>
        <end position="56"/>
    </location>
</feature>
<proteinExistence type="predicted"/>
<protein>
    <submittedName>
        <fullName evidence="2">Uncharacterized protein</fullName>
    </submittedName>
</protein>
<dbReference type="EMBL" id="UINC01091942">
    <property type="protein sequence ID" value="SVC45104.1"/>
    <property type="molecule type" value="Genomic_DNA"/>
</dbReference>